<dbReference type="RefSeq" id="WP_075129491.1">
    <property type="nucleotide sequence ID" value="NZ_MSIE01000076.1"/>
</dbReference>
<evidence type="ECO:0000313" key="3">
    <source>
        <dbReference type="Proteomes" id="UP000185596"/>
    </source>
</evidence>
<dbReference type="Proteomes" id="UP000185596">
    <property type="component" value="Unassembled WGS sequence"/>
</dbReference>
<dbReference type="InterPro" id="IPR017520">
    <property type="entry name" value="CHP03086"/>
</dbReference>
<protein>
    <submittedName>
        <fullName evidence="2">TIGR03086 family protein</fullName>
    </submittedName>
</protein>
<reference evidence="2 3" key="1">
    <citation type="submission" date="2016-12" db="EMBL/GenBank/DDBJ databases">
        <title>The draft genome sequence of Actinophytocola sp. 11-183.</title>
        <authorList>
            <person name="Wang W."/>
            <person name="Yuan L."/>
        </authorList>
    </citation>
    <scope>NUCLEOTIDE SEQUENCE [LARGE SCALE GENOMIC DNA]</scope>
    <source>
        <strain evidence="2 3">11-183</strain>
    </source>
</reference>
<dbReference type="Gene3D" id="1.20.120.450">
    <property type="entry name" value="dinb family like domain"/>
    <property type="match status" value="1"/>
</dbReference>
<accession>A0A1Q8C7V2</accession>
<dbReference type="EMBL" id="MSIE01000076">
    <property type="protein sequence ID" value="OLF10383.1"/>
    <property type="molecule type" value="Genomic_DNA"/>
</dbReference>
<dbReference type="AlphaFoldDB" id="A0A1Q8C7V2"/>
<evidence type="ECO:0000313" key="2">
    <source>
        <dbReference type="EMBL" id="OLF10383.1"/>
    </source>
</evidence>
<dbReference type="InterPro" id="IPR024344">
    <property type="entry name" value="MDMPI_metal-binding"/>
</dbReference>
<dbReference type="Pfam" id="PF11716">
    <property type="entry name" value="MDMPI_N"/>
    <property type="match status" value="1"/>
</dbReference>
<organism evidence="2 3">
    <name type="scientific">Actinophytocola xanthii</name>
    <dbReference type="NCBI Taxonomy" id="1912961"/>
    <lineage>
        <taxon>Bacteria</taxon>
        <taxon>Bacillati</taxon>
        <taxon>Actinomycetota</taxon>
        <taxon>Actinomycetes</taxon>
        <taxon>Pseudonocardiales</taxon>
        <taxon>Pseudonocardiaceae</taxon>
    </lineage>
</organism>
<dbReference type="STRING" id="1912961.BU204_31780"/>
<dbReference type="NCBIfam" id="TIGR03086">
    <property type="entry name" value="TIGR03086 family metal-binding protein"/>
    <property type="match status" value="1"/>
</dbReference>
<gene>
    <name evidence="2" type="ORF">BU204_31780</name>
</gene>
<dbReference type="InterPro" id="IPR017517">
    <property type="entry name" value="Maleyloyr_isom"/>
</dbReference>
<evidence type="ECO:0000259" key="1">
    <source>
        <dbReference type="Pfam" id="PF11716"/>
    </source>
</evidence>
<dbReference type="OrthoDB" id="5185819at2"/>
<proteinExistence type="predicted"/>
<dbReference type="NCBIfam" id="TIGR03083">
    <property type="entry name" value="maleylpyruvate isomerase family mycothiol-dependent enzyme"/>
    <property type="match status" value="1"/>
</dbReference>
<dbReference type="InterPro" id="IPR034660">
    <property type="entry name" value="DinB/YfiT-like"/>
</dbReference>
<name>A0A1Q8C7V2_9PSEU</name>
<feature type="domain" description="Mycothiol-dependent maleylpyruvate isomerase metal-binding" evidence="1">
    <location>
        <begin position="8"/>
        <end position="125"/>
    </location>
</feature>
<dbReference type="GO" id="GO:0046872">
    <property type="term" value="F:metal ion binding"/>
    <property type="evidence" value="ECO:0007669"/>
    <property type="project" value="InterPro"/>
</dbReference>
<sequence length="199" mass="21086">MHIIDLHRRALDAVRPIVARVRPADLDRPTPCAGWDLRTLLSHMIGQDHGFAAAVLADVSAEAFAPRTPTIEAHEAGAAAVVAAFAAADPVRQVLLAELGGRRFPLPSVIGFHLLDTLVHGWDVAVSLDTGVDYDDDLLAAAQTQAELVPAGPARAPAFGPILPIADESTAWARTLALLGRDSHWTVERSPSARTPAGR</sequence>
<dbReference type="SUPFAM" id="SSF109854">
    <property type="entry name" value="DinB/YfiT-like putative metalloenzymes"/>
    <property type="match status" value="1"/>
</dbReference>
<comment type="caution">
    <text evidence="2">The sequence shown here is derived from an EMBL/GenBank/DDBJ whole genome shotgun (WGS) entry which is preliminary data.</text>
</comment>
<keyword evidence="3" id="KW-1185">Reference proteome</keyword>